<name>A0AC35TKL6_9BILA</name>
<dbReference type="WBParaSite" id="RSKR_0000155000.1">
    <property type="protein sequence ID" value="RSKR_0000155000.1"/>
    <property type="gene ID" value="RSKR_0000155000"/>
</dbReference>
<accession>A0AC35TKL6</accession>
<evidence type="ECO:0000313" key="1">
    <source>
        <dbReference type="Proteomes" id="UP000095286"/>
    </source>
</evidence>
<organism evidence="1 2">
    <name type="scientific">Rhabditophanes sp. KR3021</name>
    <dbReference type="NCBI Taxonomy" id="114890"/>
    <lineage>
        <taxon>Eukaryota</taxon>
        <taxon>Metazoa</taxon>
        <taxon>Ecdysozoa</taxon>
        <taxon>Nematoda</taxon>
        <taxon>Chromadorea</taxon>
        <taxon>Rhabditida</taxon>
        <taxon>Tylenchina</taxon>
        <taxon>Panagrolaimomorpha</taxon>
        <taxon>Strongyloidoidea</taxon>
        <taxon>Alloionematidae</taxon>
        <taxon>Rhabditophanes</taxon>
    </lineage>
</organism>
<protein>
    <submittedName>
        <fullName evidence="2">DUF727 domain-containing protein</fullName>
    </submittedName>
</protein>
<evidence type="ECO:0000313" key="2">
    <source>
        <dbReference type="WBParaSite" id="RSKR_0000155000.1"/>
    </source>
</evidence>
<proteinExistence type="predicted"/>
<sequence>MDTMEKISLPQNITACRRCSLGVAVPRTFGMSLIKLPDMARSFTSGMPTRNESALELEAVFGVQKVAKVVQMISVSDILPRTEAIIFVNLTTIEGKPYCIELTHKGWRITSLRSDCMIGDFTKPELFINYYETLFDVLYEVSPIYRDQYSDQVNQASFEELLNNESDSGVAPSNCHAYGNWSDFNSSASTSSNEFLNDMEATTHRHR</sequence>
<dbReference type="Proteomes" id="UP000095286">
    <property type="component" value="Unplaced"/>
</dbReference>
<reference evidence="2" key="1">
    <citation type="submission" date="2016-11" db="UniProtKB">
        <authorList>
            <consortium name="WormBaseParasite"/>
        </authorList>
    </citation>
    <scope>IDENTIFICATION</scope>
    <source>
        <strain evidence="2">KR3021</strain>
    </source>
</reference>